<protein>
    <recommendedName>
        <fullName evidence="1">START domain-containing protein</fullName>
    </recommendedName>
</protein>
<evidence type="ECO:0000313" key="3">
    <source>
        <dbReference type="Proteomes" id="UP000692954"/>
    </source>
</evidence>
<dbReference type="PANTHER" id="PTHR19308:SF56">
    <property type="entry name" value="START DOMAIN-CONTAINING PROTEIN"/>
    <property type="match status" value="1"/>
</dbReference>
<dbReference type="InterPro" id="IPR051213">
    <property type="entry name" value="START_lipid_transfer"/>
</dbReference>
<dbReference type="PANTHER" id="PTHR19308">
    <property type="entry name" value="PHOSPHATIDYLCHOLINE TRANSFER PROTEIN"/>
    <property type="match status" value="1"/>
</dbReference>
<dbReference type="OrthoDB" id="1295045at2759"/>
<organism evidence="2 3">
    <name type="scientific">Paramecium sonneborni</name>
    <dbReference type="NCBI Taxonomy" id="65129"/>
    <lineage>
        <taxon>Eukaryota</taxon>
        <taxon>Sar</taxon>
        <taxon>Alveolata</taxon>
        <taxon>Ciliophora</taxon>
        <taxon>Intramacronucleata</taxon>
        <taxon>Oligohymenophorea</taxon>
        <taxon>Peniculida</taxon>
        <taxon>Parameciidae</taxon>
        <taxon>Paramecium</taxon>
    </lineage>
</organism>
<dbReference type="FunFam" id="3.30.530.20:FF:000044">
    <property type="entry name" value="Uncharacterized protein"/>
    <property type="match status" value="1"/>
</dbReference>
<feature type="domain" description="START" evidence="1">
    <location>
        <begin position="35"/>
        <end position="194"/>
    </location>
</feature>
<sequence length="218" mass="25149">MIQQENFTEQQIQQYDQQADQAIQQFQQILPLTPENKWELHSDKNGFKIHLRPDKDTGLNFSRGEGFLPYTIDQIMDVLNQVENAEKFDELCEKACLIQKIRDDLLIFYQRLKDMFIVVSGRDFVILQKRQKIGNQLWVVGKSIELASRPPVKGKVRGELKLGGWLLEEKEGGTQVIYMTWGDPKGNLPAKAVNFASSAQGQVVERLKKFMDQKHGKK</sequence>
<accession>A0A8S1MUR9</accession>
<evidence type="ECO:0000259" key="1">
    <source>
        <dbReference type="PROSITE" id="PS50848"/>
    </source>
</evidence>
<name>A0A8S1MUR9_9CILI</name>
<comment type="caution">
    <text evidence="2">The sequence shown here is derived from an EMBL/GenBank/DDBJ whole genome shotgun (WGS) entry which is preliminary data.</text>
</comment>
<proteinExistence type="predicted"/>
<dbReference type="CDD" id="cd00177">
    <property type="entry name" value="START"/>
    <property type="match status" value="1"/>
</dbReference>
<dbReference type="SMART" id="SM00234">
    <property type="entry name" value="START"/>
    <property type="match status" value="1"/>
</dbReference>
<gene>
    <name evidence="2" type="ORF">PSON_ATCC_30995.1.T0460044</name>
</gene>
<evidence type="ECO:0000313" key="2">
    <source>
        <dbReference type="EMBL" id="CAD8084038.1"/>
    </source>
</evidence>
<keyword evidence="3" id="KW-1185">Reference proteome</keyword>
<dbReference type="Pfam" id="PF01852">
    <property type="entry name" value="START"/>
    <property type="match status" value="1"/>
</dbReference>
<dbReference type="EMBL" id="CAJJDN010000046">
    <property type="protein sequence ID" value="CAD8084038.1"/>
    <property type="molecule type" value="Genomic_DNA"/>
</dbReference>
<dbReference type="AlphaFoldDB" id="A0A8S1MUR9"/>
<dbReference type="GO" id="GO:0008289">
    <property type="term" value="F:lipid binding"/>
    <property type="evidence" value="ECO:0007669"/>
    <property type="project" value="InterPro"/>
</dbReference>
<reference evidence="2" key="1">
    <citation type="submission" date="2021-01" db="EMBL/GenBank/DDBJ databases">
        <authorList>
            <consortium name="Genoscope - CEA"/>
            <person name="William W."/>
        </authorList>
    </citation>
    <scope>NUCLEOTIDE SEQUENCE</scope>
</reference>
<dbReference type="Proteomes" id="UP000692954">
    <property type="component" value="Unassembled WGS sequence"/>
</dbReference>
<dbReference type="PROSITE" id="PS50848">
    <property type="entry name" value="START"/>
    <property type="match status" value="1"/>
</dbReference>
<dbReference type="InterPro" id="IPR002913">
    <property type="entry name" value="START_lipid-bd_dom"/>
</dbReference>